<evidence type="ECO:0000313" key="2">
    <source>
        <dbReference type="EMBL" id="TDT51283.1"/>
    </source>
</evidence>
<dbReference type="GO" id="GO:0005829">
    <property type="term" value="C:cytosol"/>
    <property type="evidence" value="ECO:0007669"/>
    <property type="project" value="TreeGrafter"/>
</dbReference>
<dbReference type="GO" id="GO:0016787">
    <property type="term" value="F:hydrolase activity"/>
    <property type="evidence" value="ECO:0007669"/>
    <property type="project" value="InterPro"/>
</dbReference>
<dbReference type="RefSeq" id="WP_133628723.1">
    <property type="nucleotide sequence ID" value="NZ_SOAZ01000019.1"/>
</dbReference>
<accession>A0A4R7KE09</accession>
<evidence type="ECO:0000259" key="1">
    <source>
        <dbReference type="Pfam" id="PF04851"/>
    </source>
</evidence>
<dbReference type="InterPro" id="IPR027417">
    <property type="entry name" value="P-loop_NTPase"/>
</dbReference>
<dbReference type="OrthoDB" id="9804145at2"/>
<proteinExistence type="predicted"/>
<dbReference type="Gene3D" id="3.40.50.300">
    <property type="entry name" value="P-loop containing nucleotide triphosphate hydrolases"/>
    <property type="match status" value="2"/>
</dbReference>
<name>A0A4R7KE09_9CLOT</name>
<dbReference type="GO" id="GO:0003677">
    <property type="term" value="F:DNA binding"/>
    <property type="evidence" value="ECO:0007669"/>
    <property type="project" value="InterPro"/>
</dbReference>
<dbReference type="AlphaFoldDB" id="A0A4R7KE09"/>
<reference evidence="2 3" key="1">
    <citation type="submission" date="2019-03" db="EMBL/GenBank/DDBJ databases">
        <title>Genomic Encyclopedia of Type Strains, Phase IV (KMG-IV): sequencing the most valuable type-strain genomes for metagenomic binning, comparative biology and taxonomic classification.</title>
        <authorList>
            <person name="Goeker M."/>
        </authorList>
    </citation>
    <scope>NUCLEOTIDE SEQUENCE [LARGE SCALE GENOMIC DNA]</scope>
    <source>
        <strain evidence="2 3">DSM 24455</strain>
    </source>
</reference>
<sequence length="971" mass="112712">MPTGLNLETGNIPLKYAKRITELANHEWESGAFLEKVTPITQWLLKHWFTSPFTDNRSMNFHEGQKQAILNTIYIHEILKPQSAIETCKIIGEGFKEEEKIYKKLDDRFAYPKYAIKMATGTGKTWVMHALIVWQYLNAKFDTQNSGRYSKNFLLIAPGLIVYDRLLDAYLGKIKANSEQNELRDFDTSDIKINAELFIPDEYREEVLGFIQSSIVTKKDIGKKVTGDGMIAITNWHLLSLENEEKDEAKDDIYSIVNDVFPITPGKTANHSLETLDDRYLRGNEIEYLSSLSDIVVINDEAHHVHDNKNRGEKEEVKWQQSINVIAASKGNKFIQIDFSATPYNVTGSGQRRTKHYFPHIIVDYGLEEAIKTGKVKTIVIDKRKSISGQNLEALDFKAVREGKKVVSLSEGQKIMIRAGLQKLKILEKQFVSFSADKNGISNKHPKMLIMCEDTSVSPFVVDYLVKYEGLNEDEVVRIDSDSKGNVSDKVWSEVKEKLFNIDKYPKPKVIVSVLMLREGFDVNNICVIVPLRSTEAPILLEQTVGRGLRLMWRERQFDDIKAENRKKLLEEKKEPNSYLDILSIIEHPRFQEFYNDLINQGICGEGGEIPTDREKILGDLIRVPLKENYRDYDLYIPFIIKDKEEILENIKFNIDKMEPFTAFSLEQMKKFVKNKENTFYSEELTVKTVFGNYRVPPEVFSAQSYNEYIAKIVSAINRNVLKTGKHRSREFTYMQINTSEVARAIDKYIRIRLFNREFNPLEGDNWKVLLLTKYLIVEHIIREVNKLIYHQQNNIKTEEAVVLKKYLSDIDEMKMRKNYSIEVSKSIYKRLPYPSNKGEFEKDFILFCDRQAEVESFIKIKENITDFIDLTYIRDDGMIAHYYPDFIVKFKDEIYLVETKAEVNMNNRNVQSKKRAALEWVERVNALKPEDRMNCSWDYVLLSDKVFYEVKADGGSLKDILELAREVTGS</sequence>
<protein>
    <submittedName>
        <fullName evidence="2">Type III restriction enzyme</fullName>
    </submittedName>
</protein>
<dbReference type="Proteomes" id="UP000295325">
    <property type="component" value="Unassembled WGS sequence"/>
</dbReference>
<dbReference type="Pfam" id="PF04851">
    <property type="entry name" value="ResIII"/>
    <property type="match status" value="1"/>
</dbReference>
<keyword evidence="3" id="KW-1185">Reference proteome</keyword>
<dbReference type="InterPro" id="IPR006935">
    <property type="entry name" value="Helicase/UvrB_N"/>
</dbReference>
<feature type="domain" description="Helicase/UvrB N-terminal" evidence="1">
    <location>
        <begin position="86"/>
        <end position="344"/>
    </location>
</feature>
<dbReference type="PANTHER" id="PTHR47396:SF1">
    <property type="entry name" value="ATP-DEPENDENT HELICASE IRC3-RELATED"/>
    <property type="match status" value="1"/>
</dbReference>
<dbReference type="InterPro" id="IPR050742">
    <property type="entry name" value="Helicase_Restrict-Modif_Enz"/>
</dbReference>
<dbReference type="EMBL" id="SOAZ01000019">
    <property type="protein sequence ID" value="TDT51283.1"/>
    <property type="molecule type" value="Genomic_DNA"/>
</dbReference>
<organism evidence="2 3">
    <name type="scientific">Fonticella tunisiensis</name>
    <dbReference type="NCBI Taxonomy" id="1096341"/>
    <lineage>
        <taxon>Bacteria</taxon>
        <taxon>Bacillati</taxon>
        <taxon>Bacillota</taxon>
        <taxon>Clostridia</taxon>
        <taxon>Eubacteriales</taxon>
        <taxon>Clostridiaceae</taxon>
        <taxon>Fonticella</taxon>
    </lineage>
</organism>
<dbReference type="PANTHER" id="PTHR47396">
    <property type="entry name" value="TYPE I RESTRICTION ENZYME ECOKI R PROTEIN"/>
    <property type="match status" value="1"/>
</dbReference>
<dbReference type="SUPFAM" id="SSF52540">
    <property type="entry name" value="P-loop containing nucleoside triphosphate hydrolases"/>
    <property type="match status" value="1"/>
</dbReference>
<comment type="caution">
    <text evidence="2">The sequence shown here is derived from an EMBL/GenBank/DDBJ whole genome shotgun (WGS) entry which is preliminary data.</text>
</comment>
<gene>
    <name evidence="2" type="ORF">EDD71_11913</name>
</gene>
<dbReference type="GO" id="GO:0005524">
    <property type="term" value="F:ATP binding"/>
    <property type="evidence" value="ECO:0007669"/>
    <property type="project" value="InterPro"/>
</dbReference>
<evidence type="ECO:0000313" key="3">
    <source>
        <dbReference type="Proteomes" id="UP000295325"/>
    </source>
</evidence>